<accession>A0A8J3Q3P6</accession>
<gene>
    <name evidence="1" type="ORF">Rhe02_09790</name>
</gene>
<comment type="caution">
    <text evidence="1">The sequence shown here is derived from an EMBL/GenBank/DDBJ whole genome shotgun (WGS) entry which is preliminary data.</text>
</comment>
<evidence type="ECO:0000313" key="1">
    <source>
        <dbReference type="EMBL" id="GIH02912.1"/>
    </source>
</evidence>
<proteinExistence type="predicted"/>
<keyword evidence="2" id="KW-1185">Reference proteome</keyword>
<name>A0A8J3Q3P6_9ACTN</name>
<dbReference type="AlphaFoldDB" id="A0A8J3Q3P6"/>
<sequence length="115" mass="12365">MYQRSHNSNQHACNCGCLVHAGKPRLFFTDPGCDCIISCASQPLTVHAPQTGGALFLDRKRRLWHIPGLGSGRWDGNSAIHSDADNGYQLIDAEPELADLLLAADDALAALLCGH</sequence>
<evidence type="ECO:0000313" key="2">
    <source>
        <dbReference type="Proteomes" id="UP000612899"/>
    </source>
</evidence>
<reference evidence="1" key="1">
    <citation type="submission" date="2021-01" db="EMBL/GenBank/DDBJ databases">
        <title>Whole genome shotgun sequence of Rhizocola hellebori NBRC 109834.</title>
        <authorList>
            <person name="Komaki H."/>
            <person name="Tamura T."/>
        </authorList>
    </citation>
    <scope>NUCLEOTIDE SEQUENCE</scope>
    <source>
        <strain evidence="1">NBRC 109834</strain>
    </source>
</reference>
<organism evidence="1 2">
    <name type="scientific">Rhizocola hellebori</name>
    <dbReference type="NCBI Taxonomy" id="1392758"/>
    <lineage>
        <taxon>Bacteria</taxon>
        <taxon>Bacillati</taxon>
        <taxon>Actinomycetota</taxon>
        <taxon>Actinomycetes</taxon>
        <taxon>Micromonosporales</taxon>
        <taxon>Micromonosporaceae</taxon>
        <taxon>Rhizocola</taxon>
    </lineage>
</organism>
<dbReference type="RefSeq" id="WP_203906832.1">
    <property type="nucleotide sequence ID" value="NZ_BONY01000004.1"/>
</dbReference>
<protein>
    <submittedName>
        <fullName evidence="1">Uncharacterized protein</fullName>
    </submittedName>
</protein>
<dbReference type="Proteomes" id="UP000612899">
    <property type="component" value="Unassembled WGS sequence"/>
</dbReference>
<dbReference type="EMBL" id="BONY01000004">
    <property type="protein sequence ID" value="GIH02912.1"/>
    <property type="molecule type" value="Genomic_DNA"/>
</dbReference>